<evidence type="ECO:0000256" key="4">
    <source>
        <dbReference type="ARBA" id="ARBA00022538"/>
    </source>
</evidence>
<keyword evidence="2" id="KW-0813">Transport</keyword>
<keyword evidence="9 10" id="KW-0472">Membrane</keyword>
<feature type="transmembrane region" description="Helical" evidence="10">
    <location>
        <begin position="186"/>
        <end position="206"/>
    </location>
</feature>
<dbReference type="EMBL" id="BMIH01000003">
    <property type="protein sequence ID" value="GGB31869.1"/>
    <property type="molecule type" value="Genomic_DNA"/>
</dbReference>
<dbReference type="GO" id="GO:0016020">
    <property type="term" value="C:membrane"/>
    <property type="evidence" value="ECO:0007669"/>
    <property type="project" value="InterPro"/>
</dbReference>
<feature type="transmembrane region" description="Helical" evidence="10">
    <location>
        <begin position="33"/>
        <end position="52"/>
    </location>
</feature>
<reference evidence="12" key="2">
    <citation type="submission" date="2020-09" db="EMBL/GenBank/DDBJ databases">
        <authorList>
            <person name="Sun Q."/>
            <person name="Zhou Y."/>
        </authorList>
    </citation>
    <scope>NUCLEOTIDE SEQUENCE</scope>
    <source>
        <strain evidence="12">CGMCC 1.15330</strain>
    </source>
</reference>
<dbReference type="GO" id="GO:0015297">
    <property type="term" value="F:antiporter activity"/>
    <property type="evidence" value="ECO:0007669"/>
    <property type="project" value="UniProtKB-KW"/>
</dbReference>
<keyword evidence="4" id="KW-0633">Potassium transport</keyword>
<feature type="transmembrane region" description="Helical" evidence="10">
    <location>
        <begin position="254"/>
        <end position="287"/>
    </location>
</feature>
<name>A0A916T5S7_9SPHN</name>
<evidence type="ECO:0000256" key="1">
    <source>
        <dbReference type="ARBA" id="ARBA00004127"/>
    </source>
</evidence>
<keyword evidence="5 10" id="KW-0812">Transmembrane</keyword>
<feature type="transmembrane region" description="Helical" evidence="10">
    <location>
        <begin position="332"/>
        <end position="351"/>
    </location>
</feature>
<keyword evidence="6" id="KW-0630">Potassium</keyword>
<dbReference type="InterPro" id="IPR038770">
    <property type="entry name" value="Na+/solute_symporter_sf"/>
</dbReference>
<dbReference type="GO" id="GO:0006813">
    <property type="term" value="P:potassium ion transport"/>
    <property type="evidence" value="ECO:0007669"/>
    <property type="project" value="UniProtKB-KW"/>
</dbReference>
<dbReference type="InterPro" id="IPR036291">
    <property type="entry name" value="NAD(P)-bd_dom_sf"/>
</dbReference>
<evidence type="ECO:0000313" key="13">
    <source>
        <dbReference type="Proteomes" id="UP000623067"/>
    </source>
</evidence>
<feature type="transmembrane region" description="Helical" evidence="10">
    <location>
        <begin position="154"/>
        <end position="174"/>
    </location>
</feature>
<dbReference type="SUPFAM" id="SSF51735">
    <property type="entry name" value="NAD(P)-binding Rossmann-fold domains"/>
    <property type="match status" value="1"/>
</dbReference>
<sequence>MPGRIGRFDGFGVAEARRDWSNAVMAIELDNPAFSDALVILGAAGIVIPAFARFRISPVIGFILVGVLVGPAGLGTLTDRFPWLYYVTISDRESIAPFAEFGIVLLLFSIGLELSFRRLWAMRRLVFGIGFAELAGSAALIGVALHLMGQGWSGAAGLGLALALSSTALVLPLVGTTSAVGRSAFGMLLFEDLALVPIIFVLGALAPTAGDGGWSGIGGVALRGGLTVVGMYVGGRIVLPRLFAQAARTKSPELFLAASLLVVIIASVATTAAGLSPIVGALLAGLLIAETEYHSEVEVITAPFKGLALGVFLITVGMDLDLRSIVANWPALLLAVAGVVAVKAVVTFLLLRIGQARLGTAAETGLLMGSPSETTLIVLATAAQAQLILPSTAAFWQTVTSIGLTITPLLAKAGRIVARRLEAPSLEPAATDVEAQPGTILIGFGRVGRMVADMLAAHGQPYLAVEADIDVVSQARSANYPVLFGDVVRGELVERLRLAEARALVLTMDDPVLTVRLAQRMRSLSPTLPIIARARDAAHAAELYRAGVTDAVPETLESSLQLSEAVLVDLGVAMGPVIASIHEKRDELRQLIRREASLEREPRLRRVRKSQLAG</sequence>
<feature type="transmembrane region" description="Helical" evidence="10">
    <location>
        <begin position="98"/>
        <end position="116"/>
    </location>
</feature>
<keyword evidence="13" id="KW-1185">Reference proteome</keyword>
<feature type="transmembrane region" description="Helical" evidence="10">
    <location>
        <begin position="125"/>
        <end position="148"/>
    </location>
</feature>
<dbReference type="InterPro" id="IPR006153">
    <property type="entry name" value="Cation/H_exchanger_TM"/>
</dbReference>
<feature type="transmembrane region" description="Helical" evidence="10">
    <location>
        <begin position="59"/>
        <end position="78"/>
    </location>
</feature>
<dbReference type="InterPro" id="IPR003148">
    <property type="entry name" value="RCK_N"/>
</dbReference>
<evidence type="ECO:0000259" key="11">
    <source>
        <dbReference type="PROSITE" id="PS51201"/>
    </source>
</evidence>
<evidence type="ECO:0000256" key="6">
    <source>
        <dbReference type="ARBA" id="ARBA00022958"/>
    </source>
</evidence>
<dbReference type="GO" id="GO:0012505">
    <property type="term" value="C:endomembrane system"/>
    <property type="evidence" value="ECO:0007669"/>
    <property type="project" value="UniProtKB-SubCell"/>
</dbReference>
<dbReference type="FunFam" id="3.40.50.720:FF:000036">
    <property type="entry name" value="Glutathione-regulated potassium-efflux system protein KefB"/>
    <property type="match status" value="1"/>
</dbReference>
<organism evidence="12 13">
    <name type="scientific">Sphingomonas metalli</name>
    <dbReference type="NCBI Taxonomy" id="1779358"/>
    <lineage>
        <taxon>Bacteria</taxon>
        <taxon>Pseudomonadati</taxon>
        <taxon>Pseudomonadota</taxon>
        <taxon>Alphaproteobacteria</taxon>
        <taxon>Sphingomonadales</taxon>
        <taxon>Sphingomonadaceae</taxon>
        <taxon>Sphingomonas</taxon>
    </lineage>
</organism>
<dbReference type="Proteomes" id="UP000623067">
    <property type="component" value="Unassembled WGS sequence"/>
</dbReference>
<feature type="domain" description="RCK N-terminal" evidence="11">
    <location>
        <begin position="436"/>
        <end position="553"/>
    </location>
</feature>
<comment type="subcellular location">
    <subcellularLocation>
        <location evidence="1">Endomembrane system</location>
        <topology evidence="1">Multi-pass membrane protein</topology>
    </subcellularLocation>
</comment>
<dbReference type="GO" id="GO:1902600">
    <property type="term" value="P:proton transmembrane transport"/>
    <property type="evidence" value="ECO:0007669"/>
    <property type="project" value="InterPro"/>
</dbReference>
<dbReference type="PROSITE" id="PS51201">
    <property type="entry name" value="RCK_N"/>
    <property type="match status" value="1"/>
</dbReference>
<proteinExistence type="predicted"/>
<dbReference type="Pfam" id="PF00999">
    <property type="entry name" value="Na_H_Exchanger"/>
    <property type="match status" value="1"/>
</dbReference>
<protein>
    <submittedName>
        <fullName evidence="12">Potassium transporter TrkA</fullName>
    </submittedName>
</protein>
<keyword evidence="8" id="KW-0406">Ion transport</keyword>
<dbReference type="AlphaFoldDB" id="A0A916T5S7"/>
<comment type="caution">
    <text evidence="12">The sequence shown here is derived from an EMBL/GenBank/DDBJ whole genome shotgun (WGS) entry which is preliminary data.</text>
</comment>
<evidence type="ECO:0000313" key="12">
    <source>
        <dbReference type="EMBL" id="GGB31869.1"/>
    </source>
</evidence>
<evidence type="ECO:0000256" key="10">
    <source>
        <dbReference type="SAM" id="Phobius"/>
    </source>
</evidence>
<evidence type="ECO:0000256" key="3">
    <source>
        <dbReference type="ARBA" id="ARBA00022449"/>
    </source>
</evidence>
<evidence type="ECO:0000256" key="7">
    <source>
        <dbReference type="ARBA" id="ARBA00022989"/>
    </source>
</evidence>
<accession>A0A916T5S7</accession>
<evidence type="ECO:0000256" key="5">
    <source>
        <dbReference type="ARBA" id="ARBA00022692"/>
    </source>
</evidence>
<keyword evidence="3" id="KW-0050">Antiport</keyword>
<dbReference type="PANTHER" id="PTHR46157">
    <property type="entry name" value="K(+) EFFLUX ANTIPORTER 3, CHLOROPLASTIC"/>
    <property type="match status" value="1"/>
</dbReference>
<evidence type="ECO:0000256" key="9">
    <source>
        <dbReference type="ARBA" id="ARBA00023136"/>
    </source>
</evidence>
<feature type="transmembrane region" description="Helical" evidence="10">
    <location>
        <begin position="212"/>
        <end position="233"/>
    </location>
</feature>
<keyword evidence="7 10" id="KW-1133">Transmembrane helix</keyword>
<dbReference type="Gene3D" id="1.20.1530.20">
    <property type="match status" value="1"/>
</dbReference>
<evidence type="ECO:0000256" key="8">
    <source>
        <dbReference type="ARBA" id="ARBA00023065"/>
    </source>
</evidence>
<dbReference type="Gene3D" id="3.40.50.720">
    <property type="entry name" value="NAD(P)-binding Rossmann-like Domain"/>
    <property type="match status" value="1"/>
</dbReference>
<reference evidence="12" key="1">
    <citation type="journal article" date="2014" name="Int. J. Syst. Evol. Microbiol.">
        <title>Complete genome sequence of Corynebacterium casei LMG S-19264T (=DSM 44701T), isolated from a smear-ripened cheese.</title>
        <authorList>
            <consortium name="US DOE Joint Genome Institute (JGI-PGF)"/>
            <person name="Walter F."/>
            <person name="Albersmeier A."/>
            <person name="Kalinowski J."/>
            <person name="Ruckert C."/>
        </authorList>
    </citation>
    <scope>NUCLEOTIDE SEQUENCE</scope>
    <source>
        <strain evidence="12">CGMCC 1.15330</strain>
    </source>
</reference>
<dbReference type="PANTHER" id="PTHR46157:SF4">
    <property type="entry name" value="K(+) EFFLUX ANTIPORTER 3, CHLOROPLASTIC"/>
    <property type="match status" value="1"/>
</dbReference>
<dbReference type="Pfam" id="PF02254">
    <property type="entry name" value="TrkA_N"/>
    <property type="match status" value="1"/>
</dbReference>
<feature type="transmembrane region" description="Helical" evidence="10">
    <location>
        <begin position="299"/>
        <end position="320"/>
    </location>
</feature>
<gene>
    <name evidence="12" type="ORF">GCM10011380_21580</name>
</gene>
<evidence type="ECO:0000256" key="2">
    <source>
        <dbReference type="ARBA" id="ARBA00022448"/>
    </source>
</evidence>